<evidence type="ECO:0000256" key="3">
    <source>
        <dbReference type="ARBA" id="ARBA00022448"/>
    </source>
</evidence>
<feature type="region of interest" description="Disordered" evidence="10">
    <location>
        <begin position="526"/>
        <end position="553"/>
    </location>
</feature>
<feature type="compositionally biased region" description="Basic and acidic residues" evidence="10">
    <location>
        <begin position="541"/>
        <end position="553"/>
    </location>
</feature>
<dbReference type="SUPFAM" id="SSF52540">
    <property type="entry name" value="P-loop containing nucleoside triphosphate hydrolases"/>
    <property type="match status" value="2"/>
</dbReference>
<dbReference type="GO" id="GO:0005524">
    <property type="term" value="F:ATP binding"/>
    <property type="evidence" value="ECO:0007669"/>
    <property type="project" value="UniProtKB-KW"/>
</dbReference>
<dbReference type="InParanoid" id="A0A165N0A5"/>
<dbReference type="SMART" id="SM00382">
    <property type="entry name" value="AAA"/>
    <property type="match status" value="2"/>
</dbReference>
<feature type="transmembrane region" description="Helical" evidence="11">
    <location>
        <begin position="1070"/>
        <end position="1090"/>
    </location>
</feature>
<dbReference type="SUPFAM" id="SSF90123">
    <property type="entry name" value="ABC transporter transmembrane region"/>
    <property type="match status" value="2"/>
</dbReference>
<keyword evidence="5" id="KW-0547">Nucleotide-binding</keyword>
<protein>
    <submittedName>
        <fullName evidence="14">ABC protein</fullName>
    </submittedName>
</protein>
<evidence type="ECO:0000256" key="2">
    <source>
        <dbReference type="ARBA" id="ARBA00009726"/>
    </source>
</evidence>
<dbReference type="PROSITE" id="PS50929">
    <property type="entry name" value="ABC_TM1F"/>
    <property type="match status" value="2"/>
</dbReference>
<dbReference type="InterPro" id="IPR050173">
    <property type="entry name" value="ABC_transporter_C-like"/>
</dbReference>
<dbReference type="GO" id="GO:0016020">
    <property type="term" value="C:membrane"/>
    <property type="evidence" value="ECO:0007669"/>
    <property type="project" value="UniProtKB-SubCell"/>
</dbReference>
<dbReference type="Pfam" id="PF00664">
    <property type="entry name" value="ABC_membrane"/>
    <property type="match status" value="2"/>
</dbReference>
<comment type="subcellular location">
    <subcellularLocation>
        <location evidence="1">Membrane</location>
        <topology evidence="1">Multi-pass membrane protein</topology>
    </subcellularLocation>
</comment>
<dbReference type="Gene3D" id="1.20.1560.10">
    <property type="entry name" value="ABC transporter type 1, transmembrane domain"/>
    <property type="match status" value="2"/>
</dbReference>
<dbReference type="InterPro" id="IPR003593">
    <property type="entry name" value="AAA+_ATPase"/>
</dbReference>
<dbReference type="STRING" id="1314781.A0A165N0A5"/>
<feature type="domain" description="ABC transmembrane type-1" evidence="13">
    <location>
        <begin position="195"/>
        <end position="482"/>
    </location>
</feature>
<keyword evidence="7 11" id="KW-1133">Transmembrane helix</keyword>
<dbReference type="CDD" id="cd03244">
    <property type="entry name" value="ABCC_MRP_domain2"/>
    <property type="match status" value="1"/>
</dbReference>
<dbReference type="Gene3D" id="3.40.50.300">
    <property type="entry name" value="P-loop containing nucleotide triphosphate hydrolases"/>
    <property type="match status" value="2"/>
</dbReference>
<reference evidence="14 15" key="1">
    <citation type="journal article" date="2016" name="Mol. Biol. Evol.">
        <title>Comparative Genomics of Early-Diverging Mushroom-Forming Fungi Provides Insights into the Origins of Lignocellulose Decay Capabilities.</title>
        <authorList>
            <person name="Nagy L.G."/>
            <person name="Riley R."/>
            <person name="Tritt A."/>
            <person name="Adam C."/>
            <person name="Daum C."/>
            <person name="Floudas D."/>
            <person name="Sun H."/>
            <person name="Yadav J.S."/>
            <person name="Pangilinan J."/>
            <person name="Larsson K.H."/>
            <person name="Matsuura K."/>
            <person name="Barry K."/>
            <person name="Labutti K."/>
            <person name="Kuo R."/>
            <person name="Ohm R.A."/>
            <person name="Bhattacharya S.S."/>
            <person name="Shirouzu T."/>
            <person name="Yoshinaga Y."/>
            <person name="Martin F.M."/>
            <person name="Grigoriev I.V."/>
            <person name="Hibbett D.S."/>
        </authorList>
    </citation>
    <scope>NUCLEOTIDE SEQUENCE [LARGE SCALE GENOMIC DNA]</scope>
    <source>
        <strain evidence="14 15">HHB12029</strain>
    </source>
</reference>
<feature type="transmembrane region" description="Helical" evidence="11">
    <location>
        <begin position="954"/>
        <end position="971"/>
    </location>
</feature>
<feature type="domain" description="ABC transporter" evidence="12">
    <location>
        <begin position="544"/>
        <end position="768"/>
    </location>
</feature>
<dbReference type="PANTHER" id="PTHR24223">
    <property type="entry name" value="ATP-BINDING CASSETTE SUB-FAMILY C"/>
    <property type="match status" value="1"/>
</dbReference>
<feature type="transmembrane region" description="Helical" evidence="11">
    <location>
        <begin position="325"/>
        <end position="353"/>
    </location>
</feature>
<dbReference type="OrthoDB" id="6500128at2759"/>
<dbReference type="PANTHER" id="PTHR24223:SF456">
    <property type="entry name" value="MULTIDRUG RESISTANCE-ASSOCIATED PROTEIN LETHAL(2)03659"/>
    <property type="match status" value="1"/>
</dbReference>
<dbReference type="FunFam" id="1.20.1560.10:FF:000061">
    <property type="entry name" value="ATP-binding cassette transporter YOR1"/>
    <property type="match status" value="1"/>
</dbReference>
<feature type="compositionally biased region" description="Basic and acidic residues" evidence="10">
    <location>
        <begin position="1"/>
        <end position="14"/>
    </location>
</feature>
<feature type="transmembrane region" description="Helical" evidence="11">
    <location>
        <begin position="875"/>
        <end position="902"/>
    </location>
</feature>
<evidence type="ECO:0000256" key="7">
    <source>
        <dbReference type="ARBA" id="ARBA00022989"/>
    </source>
</evidence>
<dbReference type="PROSITE" id="PS50893">
    <property type="entry name" value="ABC_TRANSPORTER_2"/>
    <property type="match status" value="2"/>
</dbReference>
<name>A0A165N0A5_EXIGL</name>
<keyword evidence="8" id="KW-0843">Virulence</keyword>
<feature type="transmembrane region" description="Helical" evidence="11">
    <location>
        <begin position="977"/>
        <end position="996"/>
    </location>
</feature>
<dbReference type="InterPro" id="IPR027417">
    <property type="entry name" value="P-loop_NTPase"/>
</dbReference>
<feature type="transmembrane region" description="Helical" evidence="11">
    <location>
        <begin position="419"/>
        <end position="444"/>
    </location>
</feature>
<evidence type="ECO:0000256" key="8">
    <source>
        <dbReference type="ARBA" id="ARBA00023026"/>
    </source>
</evidence>
<dbReference type="InterPro" id="IPR003439">
    <property type="entry name" value="ABC_transporter-like_ATP-bd"/>
</dbReference>
<keyword evidence="9 11" id="KW-0472">Membrane</keyword>
<feature type="region of interest" description="Disordered" evidence="10">
    <location>
        <begin position="774"/>
        <end position="804"/>
    </location>
</feature>
<accession>A0A165N0A5</accession>
<keyword evidence="3" id="KW-0813">Transport</keyword>
<dbReference type="FunFam" id="1.20.1560.10:FF:000010">
    <property type="entry name" value="Multidrug resistance-associated ABC transporter"/>
    <property type="match status" value="1"/>
</dbReference>
<feature type="region of interest" description="Disordered" evidence="10">
    <location>
        <begin position="1136"/>
        <end position="1158"/>
    </location>
</feature>
<dbReference type="GO" id="GO:0016887">
    <property type="term" value="F:ATP hydrolysis activity"/>
    <property type="evidence" value="ECO:0007669"/>
    <property type="project" value="InterPro"/>
</dbReference>
<gene>
    <name evidence="14" type="ORF">EXIGLDRAFT_667863</name>
</gene>
<evidence type="ECO:0000256" key="1">
    <source>
        <dbReference type="ARBA" id="ARBA00004141"/>
    </source>
</evidence>
<evidence type="ECO:0000313" key="15">
    <source>
        <dbReference type="Proteomes" id="UP000077266"/>
    </source>
</evidence>
<evidence type="ECO:0000256" key="10">
    <source>
        <dbReference type="SAM" id="MobiDB-lite"/>
    </source>
</evidence>
<evidence type="ECO:0000256" key="4">
    <source>
        <dbReference type="ARBA" id="ARBA00022692"/>
    </source>
</evidence>
<dbReference type="PROSITE" id="PS00211">
    <property type="entry name" value="ABC_TRANSPORTER_1"/>
    <property type="match status" value="2"/>
</dbReference>
<keyword evidence="6" id="KW-0067">ATP-binding</keyword>
<proteinExistence type="inferred from homology"/>
<feature type="domain" description="ABC transporter" evidence="12">
    <location>
        <begin position="1161"/>
        <end position="1416"/>
    </location>
</feature>
<dbReference type="FunFam" id="3.40.50.300:FF:000997">
    <property type="entry name" value="Multidrug resistance-associated protein 1"/>
    <property type="match status" value="1"/>
</dbReference>
<keyword evidence="15" id="KW-1185">Reference proteome</keyword>
<evidence type="ECO:0000256" key="5">
    <source>
        <dbReference type="ARBA" id="ARBA00022741"/>
    </source>
</evidence>
<dbReference type="GO" id="GO:0140359">
    <property type="term" value="F:ABC-type transporter activity"/>
    <property type="evidence" value="ECO:0007669"/>
    <property type="project" value="InterPro"/>
</dbReference>
<keyword evidence="4 11" id="KW-0812">Transmembrane</keyword>
<evidence type="ECO:0000313" key="14">
    <source>
        <dbReference type="EMBL" id="KZW00021.1"/>
    </source>
</evidence>
<dbReference type="Proteomes" id="UP000077266">
    <property type="component" value="Unassembled WGS sequence"/>
</dbReference>
<dbReference type="EMBL" id="KV425904">
    <property type="protein sequence ID" value="KZW00021.1"/>
    <property type="molecule type" value="Genomic_DNA"/>
</dbReference>
<comment type="similarity">
    <text evidence="2">Belongs to the ABC transporter superfamily. ABCC family. Conjugate transporter (TC 3.A.1.208) subfamily.</text>
</comment>
<organism evidence="14 15">
    <name type="scientific">Exidia glandulosa HHB12029</name>
    <dbReference type="NCBI Taxonomy" id="1314781"/>
    <lineage>
        <taxon>Eukaryota</taxon>
        <taxon>Fungi</taxon>
        <taxon>Dikarya</taxon>
        <taxon>Basidiomycota</taxon>
        <taxon>Agaricomycotina</taxon>
        <taxon>Agaricomycetes</taxon>
        <taxon>Auriculariales</taxon>
        <taxon>Exidiaceae</taxon>
        <taxon>Exidia</taxon>
    </lineage>
</organism>
<dbReference type="Pfam" id="PF00005">
    <property type="entry name" value="ABC_tran"/>
    <property type="match status" value="2"/>
</dbReference>
<dbReference type="FunFam" id="3.40.50.300:FF:000565">
    <property type="entry name" value="ABC bile acid transporter"/>
    <property type="match status" value="1"/>
</dbReference>
<evidence type="ECO:0000256" key="9">
    <source>
        <dbReference type="ARBA" id="ARBA00023136"/>
    </source>
</evidence>
<evidence type="ECO:0000256" key="6">
    <source>
        <dbReference type="ARBA" id="ARBA00022840"/>
    </source>
</evidence>
<dbReference type="InterPro" id="IPR036640">
    <property type="entry name" value="ABC1_TM_sf"/>
</dbReference>
<dbReference type="CDD" id="cd18606">
    <property type="entry name" value="ABC_6TM_YOR1_D2_like"/>
    <property type="match status" value="1"/>
</dbReference>
<sequence>MAVENEKLDEKAENAPETAPNKHHAHHLDDAVVEGVYRERWYQIWRPSDPPPPPPKSLDEARELPIAHEANILSILTYQWLSPMMSLGYQRPLQATDLWKVDKSREAGVLSKKLDDAWDRRVREAAEWNARLDKGEIKPGLLKRTRWTVAALARGSGWRERLQARQDRWRTRDGRKEASLAWALNEPFAFEFWSGGLFKVVGDTAQLMGPLISKAIINFAKERATARQNGDPMPSVGRGVGMAIGLFWITVVASVSQHQFFWRSMSTGVLARAALISSLYKRGMGLTPKSRTIHRHADLVNHISTDVSRIDYAAQWFHAFWTAPIQISICLIILLVQLGPSALAGFSLFLLIIPFQQRAMAAQLSVRQGSMKWTDQRARLLQELLGAMRVIKYFCYEKPFLKRIDSIRKEELKGIRKILYIRAANLGVAFSIPVLAAVLAFITYVLSGHSLDPAIIFTSLSLFQLLRQPLMFLPRALAAISDAQNALQRLRRVYCAELMTESPFEVNTLQKEALKVVDADFQWEETEADEGSAGGGKGKKKDKEKEKAVRDVDPSQPPFALRDISMSVPRGTIVAIAGRVGSGKSSLLQGLIGEMKRLKGEVAFGSTVGYCSQVAWIQNATLRENVIFGREWEEDRYWRAIENASLLPDLELLPDGDLTEIGEKGINLSGGQKQRVNIARALYYDADIVLMDDPLSAVDAHVGQALFTDAIIGQMKNRGKTVILVTHALHFLHQVDYIYTMVDGRIAEFGTYDTLMQNGGTFSRLIAEFGGEHKNDDEDEVEDEKKQITASGVKKSTKGAGKAAGTGKIEGRLIVAEKRTIGALKLNVYSTYLRAGKAWLTLPLVIACAVLMQVAQTTNTYTLVWWQNDTFHQPYKFYIGLYAGLGIGQAVFTFLLGVTMGWMSIYVSRNMHYDAVHKVFHAPMQFFDTTPLGRILGVFGKDIDTIDNTLSDSMRMLVLTLGNVFGSVIIITVVEHYFIIAVLFISVGYQYFAAYYRRSAREMKRLDANLRSLLYAHFSESLSGPGMATIRAYRESNRFVSENEYFVDLEDRALFLTITNQRWLAIRLDFLGATMIFAVGMLVVFGVNGVSPAQTGLILSYTTSLTQMFGMVTRQSAEVENNMNSVERVSRYVEDGEIEQEPPHEDPTKAPPTSWPSEGRVEFKDVTMAYRKDLPPVLNSISMDISPGEKIGVVGRTGAGKSSLLMCLYRIVELAGGSIQLDGIDISTLPLTDLRSKISIIPQDPLLFSGTIRSNLDPFSLFEDARLWDALRRAHLIAPESSRTSSDELTLALDEPAEKQFNKTRFTLETVVESEGANLSVGERSLLSLARALVKDSKVIVLDEATASVDLETDSKIQHTIQTEFQGHTLICIAHRLRTILSYDRILVLDAGRVIEFDTPLNLFLREGGIFRSMCEGSGITSAEIEKA</sequence>
<dbReference type="CDD" id="cd03250">
    <property type="entry name" value="ABCC_MRP_domain1"/>
    <property type="match status" value="1"/>
</dbReference>
<feature type="region of interest" description="Disordered" evidence="10">
    <location>
        <begin position="1"/>
        <end position="27"/>
    </location>
</feature>
<evidence type="ECO:0000256" key="11">
    <source>
        <dbReference type="SAM" id="Phobius"/>
    </source>
</evidence>
<evidence type="ECO:0000259" key="12">
    <source>
        <dbReference type="PROSITE" id="PS50893"/>
    </source>
</evidence>
<dbReference type="InterPro" id="IPR017871">
    <property type="entry name" value="ABC_transporter-like_CS"/>
</dbReference>
<feature type="domain" description="ABC transmembrane type-1" evidence="13">
    <location>
        <begin position="844"/>
        <end position="1121"/>
    </location>
</feature>
<feature type="compositionally biased region" description="Low complexity" evidence="10">
    <location>
        <begin position="790"/>
        <end position="804"/>
    </location>
</feature>
<dbReference type="CDD" id="cd18597">
    <property type="entry name" value="ABC_6TM_YOR1_D1_like"/>
    <property type="match status" value="1"/>
</dbReference>
<evidence type="ECO:0000259" key="13">
    <source>
        <dbReference type="PROSITE" id="PS50929"/>
    </source>
</evidence>
<dbReference type="InterPro" id="IPR011527">
    <property type="entry name" value="ABC1_TM_dom"/>
</dbReference>